<dbReference type="STRING" id="392015.SAMN05421543_10471"/>
<dbReference type="EMBL" id="FPBV01000004">
    <property type="protein sequence ID" value="SFU57555.1"/>
    <property type="molecule type" value="Genomic_DNA"/>
</dbReference>
<dbReference type="GO" id="GO:0030436">
    <property type="term" value="P:asexual sporulation"/>
    <property type="evidence" value="ECO:0007669"/>
    <property type="project" value="InterPro"/>
</dbReference>
<dbReference type="GO" id="GO:0006508">
    <property type="term" value="P:proteolysis"/>
    <property type="evidence" value="ECO:0007669"/>
    <property type="project" value="InterPro"/>
</dbReference>
<dbReference type="Proteomes" id="UP000183508">
    <property type="component" value="Unassembled WGS sequence"/>
</dbReference>
<keyword evidence="5" id="KW-1185">Reference proteome</keyword>
<accession>A0A1I7H9Y2</accession>
<sequence>MPVVYVDVVWLVNFAMDFAILLTTGWIAKRRMKLRRVVMGAAVGASYALLVFAPHMTTLTTWYGKAAVSLAMVAVAFTPRTWWQLARDAVMFYFVAFVFAGAALALHFAVPGVTLANGTVIRGHRMAFVTSAGTLSLMVAVPLAVGVLRHSFRSIRTLRMQAGHLCEVAFCVGGQEVHCTALIDTGNQLRDPLTRLPVCLVEAGVLRPLLPEPLWEARRQSPDWMTAFSRLPPEHTGWVVRVSLIPFRGAGGQQQVTIGLKPDGLRVRMPDGRMQVGRSCVLAVHDEPLSAEGRFQAILHTEVITGDDRVDEDVDAPNVDPEAAHSAAGVVDSDSHSPGGWR</sequence>
<dbReference type="GO" id="GO:0004190">
    <property type="term" value="F:aspartic-type endopeptidase activity"/>
    <property type="evidence" value="ECO:0007669"/>
    <property type="project" value="InterPro"/>
</dbReference>
<feature type="region of interest" description="Disordered" evidence="2">
    <location>
        <begin position="311"/>
        <end position="342"/>
    </location>
</feature>
<dbReference type="OrthoDB" id="2690199at2"/>
<dbReference type="eggNOG" id="ENOG50301AF">
    <property type="taxonomic scope" value="Bacteria"/>
</dbReference>
<keyword evidence="3" id="KW-0472">Membrane</keyword>
<feature type="transmembrane region" description="Helical" evidence="3">
    <location>
        <begin position="90"/>
        <end position="114"/>
    </location>
</feature>
<dbReference type="PIRSF" id="PIRSF018571">
    <property type="entry name" value="SpoIIGA"/>
    <property type="match status" value="1"/>
</dbReference>
<organism evidence="4 5">
    <name type="scientific">Alicyclobacillus macrosporangiidus</name>
    <dbReference type="NCBI Taxonomy" id="392015"/>
    <lineage>
        <taxon>Bacteria</taxon>
        <taxon>Bacillati</taxon>
        <taxon>Bacillota</taxon>
        <taxon>Bacilli</taxon>
        <taxon>Bacillales</taxon>
        <taxon>Alicyclobacillaceae</taxon>
        <taxon>Alicyclobacillus</taxon>
    </lineage>
</organism>
<keyword evidence="3" id="KW-0812">Transmembrane</keyword>
<feature type="transmembrane region" description="Helical" evidence="3">
    <location>
        <begin position="37"/>
        <end position="56"/>
    </location>
</feature>
<dbReference type="NCBIfam" id="TIGR02854">
    <property type="entry name" value="spore_II_GA"/>
    <property type="match status" value="1"/>
</dbReference>
<dbReference type="AlphaFoldDB" id="A0A1I7H9Y2"/>
<gene>
    <name evidence="4" type="ORF">SAMN05421543_10471</name>
</gene>
<evidence type="ECO:0000256" key="3">
    <source>
        <dbReference type="SAM" id="Phobius"/>
    </source>
</evidence>
<evidence type="ECO:0000256" key="2">
    <source>
        <dbReference type="SAM" id="MobiDB-lite"/>
    </source>
</evidence>
<feature type="transmembrane region" description="Helical" evidence="3">
    <location>
        <begin position="6"/>
        <end position="28"/>
    </location>
</feature>
<proteinExistence type="predicted"/>
<name>A0A1I7H9Y2_9BACL</name>
<evidence type="ECO:0000256" key="1">
    <source>
        <dbReference type="PIRSR" id="PIRSR018571-1"/>
    </source>
</evidence>
<reference evidence="5" key="1">
    <citation type="submission" date="2016-10" db="EMBL/GenBank/DDBJ databases">
        <authorList>
            <person name="Varghese N."/>
        </authorList>
    </citation>
    <scope>NUCLEOTIDE SEQUENCE [LARGE SCALE GENOMIC DNA]</scope>
    <source>
        <strain evidence="5">DSM 17980</strain>
    </source>
</reference>
<dbReference type="Pfam" id="PF03419">
    <property type="entry name" value="Peptidase_U4"/>
    <property type="match status" value="1"/>
</dbReference>
<keyword evidence="3" id="KW-1133">Transmembrane helix</keyword>
<protein>
    <submittedName>
        <fullName evidence="4">Stage II sporulation protein GA (Sporulation sigma-E factor processing peptidase)</fullName>
    </submittedName>
</protein>
<dbReference type="InterPro" id="IPR005081">
    <property type="entry name" value="SpoIIGA"/>
</dbReference>
<feature type="active site" evidence="1">
    <location>
        <position position="184"/>
    </location>
</feature>
<feature type="transmembrane region" description="Helical" evidence="3">
    <location>
        <begin position="62"/>
        <end position="78"/>
    </location>
</feature>
<evidence type="ECO:0000313" key="5">
    <source>
        <dbReference type="Proteomes" id="UP000183508"/>
    </source>
</evidence>
<evidence type="ECO:0000313" key="4">
    <source>
        <dbReference type="EMBL" id="SFU57555.1"/>
    </source>
</evidence>
<dbReference type="RefSeq" id="WP_074950222.1">
    <property type="nucleotide sequence ID" value="NZ_FPBV01000004.1"/>
</dbReference>
<feature type="transmembrane region" description="Helical" evidence="3">
    <location>
        <begin position="126"/>
        <end position="148"/>
    </location>
</feature>